<evidence type="ECO:0000256" key="2">
    <source>
        <dbReference type="SAM" id="MobiDB-lite"/>
    </source>
</evidence>
<protein>
    <recommendedName>
        <fullName evidence="6">Guanylate cyclase domain-containing protein</fullName>
    </recommendedName>
</protein>
<dbReference type="Gene3D" id="3.30.70.1230">
    <property type="entry name" value="Nucleotide cyclase"/>
    <property type="match status" value="2"/>
</dbReference>
<dbReference type="InterPro" id="IPR032675">
    <property type="entry name" value="LRR_dom_sf"/>
</dbReference>
<gene>
    <name evidence="4" type="ORF">WJX84_001650</name>
</gene>
<dbReference type="Gene3D" id="3.80.10.10">
    <property type="entry name" value="Ribonuclease Inhibitor"/>
    <property type="match status" value="1"/>
</dbReference>
<proteinExistence type="predicted"/>
<comment type="caution">
    <text evidence="4">The sequence shown here is derived from an EMBL/GenBank/DDBJ whole genome shotgun (WGS) entry which is preliminary data.</text>
</comment>
<dbReference type="PANTHER" id="PTHR43081:SF1">
    <property type="entry name" value="ADENYLATE CYCLASE, TERMINAL-DIFFERENTIATION SPECIFIC"/>
    <property type="match status" value="1"/>
</dbReference>
<accession>A0AAW1T3X2</accession>
<evidence type="ECO:0000256" key="1">
    <source>
        <dbReference type="ARBA" id="ARBA00004430"/>
    </source>
</evidence>
<dbReference type="GO" id="GO:0005930">
    <property type="term" value="C:axoneme"/>
    <property type="evidence" value="ECO:0007669"/>
    <property type="project" value="UniProtKB-SubCell"/>
</dbReference>
<evidence type="ECO:0008006" key="6">
    <source>
        <dbReference type="Google" id="ProtNLM"/>
    </source>
</evidence>
<dbReference type="Proteomes" id="UP001485043">
    <property type="component" value="Unassembled WGS sequence"/>
</dbReference>
<feature type="signal peptide" evidence="3">
    <location>
        <begin position="1"/>
        <end position="22"/>
    </location>
</feature>
<organism evidence="4 5">
    <name type="scientific">Apatococcus fuscideae</name>
    <dbReference type="NCBI Taxonomy" id="2026836"/>
    <lineage>
        <taxon>Eukaryota</taxon>
        <taxon>Viridiplantae</taxon>
        <taxon>Chlorophyta</taxon>
        <taxon>core chlorophytes</taxon>
        <taxon>Trebouxiophyceae</taxon>
        <taxon>Chlorellales</taxon>
        <taxon>Chlorellaceae</taxon>
        <taxon>Apatococcus</taxon>
    </lineage>
</organism>
<evidence type="ECO:0000313" key="4">
    <source>
        <dbReference type="EMBL" id="KAK9863985.1"/>
    </source>
</evidence>
<evidence type="ECO:0000313" key="5">
    <source>
        <dbReference type="Proteomes" id="UP001485043"/>
    </source>
</evidence>
<feature type="region of interest" description="Disordered" evidence="2">
    <location>
        <begin position="362"/>
        <end position="382"/>
    </location>
</feature>
<keyword evidence="5" id="KW-1185">Reference proteome</keyword>
<evidence type="ECO:0000256" key="3">
    <source>
        <dbReference type="SAM" id="SignalP"/>
    </source>
</evidence>
<dbReference type="EMBL" id="JALJOV010000405">
    <property type="protein sequence ID" value="KAK9863985.1"/>
    <property type="molecule type" value="Genomic_DNA"/>
</dbReference>
<dbReference type="InterPro" id="IPR029787">
    <property type="entry name" value="Nucleotide_cyclase"/>
</dbReference>
<comment type="subcellular location">
    <subcellularLocation>
        <location evidence="1">Cytoplasm</location>
        <location evidence="1">Cytoskeleton</location>
        <location evidence="1">Cilium axoneme</location>
    </subcellularLocation>
</comment>
<sequence length="574" mass="62434">MSYIRLKQASHLLCLLLGLSEGRYAPVSVNTLASTEVQDNPLPASRKLHQATAPAAAALPVNTSRFYSSDLDEPAQRQALLDLYASTAGPDWTVPYVSATSSREGSLGAAPTSAALETDNATFLAEQLSNFEVGVTCCLTASPTMAATCRKPFQQSVARLDMGFFGLSGTVPPSLGSLGDLQVINWVNNTDLVGPLPDSLVHTKLYAIYAINTRLCYASPNCPHARRYFGYEVTTEGDSFTMAFHDPIDAVAWCMHVQQRLLKEEWPTRLGEHAAACIVTAGDLEDDPSNRQAIFNGLRVRMAVNTGVPSKIKMHHVTKQVEYEGCLLNDLDAIGSLPSGGQGHDAAPVDSHTQRLVSLQTVARAPISPQNSGSQDKQKEAERRRGLDDLNFMYRTSDQDTALPMLINMGSHRFKELGAVNFSLAEQACSLYTDVVRSTLFVNKGYECQEKEGVFMMAFETPVSALEWALTLQLALIKVTWPEDLLATDIGRLIKDPVTDSVLLAGVRAKCGIFHGRADYFGLAVNRAARFMSAAVGGQVLAERGLVEEVAAIWASSRLSKENLEYVSRAYAYV</sequence>
<name>A0AAW1T3X2_9CHLO</name>
<dbReference type="SUPFAM" id="SSF55073">
    <property type="entry name" value="Nucleotide cyclase"/>
    <property type="match status" value="2"/>
</dbReference>
<dbReference type="AlphaFoldDB" id="A0AAW1T3X2"/>
<reference evidence="4 5" key="1">
    <citation type="journal article" date="2024" name="Nat. Commun.">
        <title>Phylogenomics reveals the evolutionary origins of lichenization in chlorophyte algae.</title>
        <authorList>
            <person name="Puginier C."/>
            <person name="Libourel C."/>
            <person name="Otte J."/>
            <person name="Skaloud P."/>
            <person name="Haon M."/>
            <person name="Grisel S."/>
            <person name="Petersen M."/>
            <person name="Berrin J.G."/>
            <person name="Delaux P.M."/>
            <person name="Dal Grande F."/>
            <person name="Keller J."/>
        </authorList>
    </citation>
    <scope>NUCLEOTIDE SEQUENCE [LARGE SCALE GENOMIC DNA]</scope>
    <source>
        <strain evidence="4 5">SAG 2523</strain>
    </source>
</reference>
<feature type="chain" id="PRO_5043452608" description="Guanylate cyclase domain-containing protein" evidence="3">
    <location>
        <begin position="23"/>
        <end position="574"/>
    </location>
</feature>
<keyword evidence="3" id="KW-0732">Signal</keyword>
<dbReference type="PANTHER" id="PTHR43081">
    <property type="entry name" value="ADENYLATE CYCLASE, TERMINAL-DIFFERENTIATION SPECIFIC-RELATED"/>
    <property type="match status" value="1"/>
</dbReference>
<dbReference type="InterPro" id="IPR050697">
    <property type="entry name" value="Adenylyl/Guanylyl_Cyclase_3/4"/>
</dbReference>